<evidence type="ECO:0000256" key="6">
    <source>
        <dbReference type="ARBA" id="ARBA00012487"/>
    </source>
</evidence>
<evidence type="ECO:0000256" key="15">
    <source>
        <dbReference type="ARBA" id="ARBA00023136"/>
    </source>
</evidence>
<evidence type="ECO:0000256" key="8">
    <source>
        <dbReference type="ARBA" id="ARBA00022516"/>
    </source>
</evidence>
<dbReference type="Pfam" id="PF09139">
    <property type="entry name" value="Tam41_Mmp37"/>
    <property type="match status" value="1"/>
</dbReference>
<comment type="similarity">
    <text evidence="5">Belongs to the TAM41 family.</text>
</comment>
<dbReference type="EMBL" id="BTFZ01000001">
    <property type="protein sequence ID" value="GMM32730.1"/>
    <property type="molecule type" value="Genomic_DNA"/>
</dbReference>
<dbReference type="AlphaFoldDB" id="A0AAV5QE54"/>
<keyword evidence="9" id="KW-0808">Transferase</keyword>
<evidence type="ECO:0000313" key="20">
    <source>
        <dbReference type="Proteomes" id="UP001360560"/>
    </source>
</evidence>
<keyword evidence="12" id="KW-0460">Magnesium</keyword>
<keyword evidence="15" id="KW-0472">Membrane</keyword>
<keyword evidence="11" id="KW-0999">Mitochondrion inner membrane</keyword>
<dbReference type="PIRSF" id="PIRSF028840">
    <property type="entry name" value="Mmp37"/>
    <property type="match status" value="1"/>
</dbReference>
<evidence type="ECO:0000256" key="1">
    <source>
        <dbReference type="ARBA" id="ARBA00001946"/>
    </source>
</evidence>
<dbReference type="GO" id="GO:0016024">
    <property type="term" value="P:CDP-diacylglycerol biosynthetic process"/>
    <property type="evidence" value="ECO:0007669"/>
    <property type="project" value="TreeGrafter"/>
</dbReference>
<dbReference type="Proteomes" id="UP001360560">
    <property type="component" value="Unassembled WGS sequence"/>
</dbReference>
<dbReference type="RefSeq" id="XP_064849730.1">
    <property type="nucleotide sequence ID" value="XM_064993658.1"/>
</dbReference>
<keyword evidence="14" id="KW-0496">Mitochondrion</keyword>
<keyword evidence="10 19" id="KW-0548">Nucleotidyltransferase</keyword>
<keyword evidence="17" id="KW-1208">Phospholipid metabolism</keyword>
<dbReference type="GO" id="GO:0032049">
    <property type="term" value="P:cardiolipin biosynthetic process"/>
    <property type="evidence" value="ECO:0007669"/>
    <property type="project" value="InterPro"/>
</dbReference>
<dbReference type="PANTHER" id="PTHR13619:SF0">
    <property type="entry name" value="PHOSPHATIDATE CYTIDYLYLTRANSFERASE, MITOCHONDRIAL"/>
    <property type="match status" value="1"/>
</dbReference>
<name>A0AAV5QE54_9ASCO</name>
<evidence type="ECO:0000256" key="13">
    <source>
        <dbReference type="ARBA" id="ARBA00023098"/>
    </source>
</evidence>
<evidence type="ECO:0000256" key="14">
    <source>
        <dbReference type="ARBA" id="ARBA00023128"/>
    </source>
</evidence>
<accession>A0AAV5QE54</accession>
<comment type="cofactor">
    <cofactor evidence="1">
        <name>Mg(2+)</name>
        <dbReference type="ChEBI" id="CHEBI:18420"/>
    </cofactor>
</comment>
<dbReference type="GO" id="GO:0005743">
    <property type="term" value="C:mitochondrial inner membrane"/>
    <property type="evidence" value="ECO:0007669"/>
    <property type="project" value="UniProtKB-SubCell"/>
</dbReference>
<keyword evidence="20" id="KW-1185">Reference proteome</keyword>
<evidence type="ECO:0000256" key="10">
    <source>
        <dbReference type="ARBA" id="ARBA00022695"/>
    </source>
</evidence>
<comment type="caution">
    <text evidence="19">The sequence shown here is derived from an EMBL/GenBank/DDBJ whole genome shotgun (WGS) entry which is preliminary data.</text>
</comment>
<comment type="pathway">
    <text evidence="4">Lipid metabolism.</text>
</comment>
<keyword evidence="16" id="KW-0594">Phospholipid biosynthesis</keyword>
<evidence type="ECO:0000256" key="2">
    <source>
        <dbReference type="ARBA" id="ARBA00004443"/>
    </source>
</evidence>
<evidence type="ECO:0000256" key="17">
    <source>
        <dbReference type="ARBA" id="ARBA00023264"/>
    </source>
</evidence>
<dbReference type="GO" id="GO:0004605">
    <property type="term" value="F:phosphatidate cytidylyltransferase activity"/>
    <property type="evidence" value="ECO:0007669"/>
    <property type="project" value="UniProtKB-EC"/>
</dbReference>
<dbReference type="PANTHER" id="PTHR13619">
    <property type="entry name" value="PHOSPHATIDATE CYTIDYLYLTRANSFERASE, MITOCHONDRIAL"/>
    <property type="match status" value="1"/>
</dbReference>
<keyword evidence="13" id="KW-0443">Lipid metabolism</keyword>
<evidence type="ECO:0000256" key="3">
    <source>
        <dbReference type="ARBA" id="ARBA00005119"/>
    </source>
</evidence>
<dbReference type="GeneID" id="90070709"/>
<evidence type="ECO:0000256" key="7">
    <source>
        <dbReference type="ARBA" id="ARBA00018337"/>
    </source>
</evidence>
<reference evidence="19 20" key="1">
    <citation type="journal article" date="2023" name="Elife">
        <title>Identification of key yeast species and microbe-microbe interactions impacting larval growth of Drosophila in the wild.</title>
        <authorList>
            <person name="Mure A."/>
            <person name="Sugiura Y."/>
            <person name="Maeda R."/>
            <person name="Honda K."/>
            <person name="Sakurai N."/>
            <person name="Takahashi Y."/>
            <person name="Watada M."/>
            <person name="Katoh T."/>
            <person name="Gotoh A."/>
            <person name="Gotoh Y."/>
            <person name="Taniguchi I."/>
            <person name="Nakamura K."/>
            <person name="Hayashi T."/>
            <person name="Katayama T."/>
            <person name="Uemura T."/>
            <person name="Hattori Y."/>
        </authorList>
    </citation>
    <scope>NUCLEOTIDE SEQUENCE [LARGE SCALE GENOMIC DNA]</scope>
    <source>
        <strain evidence="19 20">SC-9</strain>
    </source>
</reference>
<evidence type="ECO:0000256" key="16">
    <source>
        <dbReference type="ARBA" id="ARBA00023209"/>
    </source>
</evidence>
<keyword evidence="8" id="KW-0444">Lipid biosynthesis</keyword>
<dbReference type="InterPro" id="IPR015222">
    <property type="entry name" value="Tam41"/>
</dbReference>
<comment type="pathway">
    <text evidence="3">Phospholipid metabolism; CDP-diacylglycerol biosynthesis; CDP-diacylglycerol from sn-glycerol 3-phosphate: step 3/3.</text>
</comment>
<evidence type="ECO:0000256" key="12">
    <source>
        <dbReference type="ARBA" id="ARBA00022842"/>
    </source>
</evidence>
<comment type="subcellular location">
    <subcellularLocation>
        <location evidence="2">Mitochondrion inner membrane</location>
        <topology evidence="2">Peripheral membrane protein</topology>
        <orientation evidence="2">Matrix side</orientation>
    </subcellularLocation>
</comment>
<evidence type="ECO:0000256" key="4">
    <source>
        <dbReference type="ARBA" id="ARBA00005189"/>
    </source>
</evidence>
<evidence type="ECO:0000256" key="18">
    <source>
        <dbReference type="ARBA" id="ARBA00029893"/>
    </source>
</evidence>
<sequence>MLKTRSALRSFSTISPTHLSQSKWVYKNSMPLDTSRKVDSGELNMNSGKFPKMFEEDQTLMKNNLDLSLLDNAFKKYEKITLNSLESTYLTSKISPLDTAKQLKNYLIANKKDTKFETFKNFNYLPINFALNQNIKLKNPETAKNLREIMKKFRNVPVKYCFAYGSNVFKQQNNNGANKQTDLIMATTFPDHFHSLNLNRNEGHYSFLKRFGSDFISKVENMGPGVYFNPYVKVGDQLVKYGVVSIEKCVSDLLSWDNMYLAGRLHKPVKIIRDDPRVRFINQENLRNAAGVSLLLLSSQNLEKKQFTLAQLFEAVAGLSYQGDIRTKIGGENPKKVQNIVAAQNEEFKELYAPLLDIFKFDEFISFTDASSQNFQINDSPIYKAFIIENLPSSFKTRLYKRYLSSNPNTNSPISTTSKAILDGTNRAKFSDVFQTATTFSTALAISQKNTPISTDVSQYSTSEEFVADPLALEISQSEHLNDLVLKSLSDTILYPSIVQSIKGVFTAGVSKSWSYAAEKRKKYKSA</sequence>
<organism evidence="19 20">
    <name type="scientific">Saccharomycopsis crataegensis</name>
    <dbReference type="NCBI Taxonomy" id="43959"/>
    <lineage>
        <taxon>Eukaryota</taxon>
        <taxon>Fungi</taxon>
        <taxon>Dikarya</taxon>
        <taxon>Ascomycota</taxon>
        <taxon>Saccharomycotina</taxon>
        <taxon>Saccharomycetes</taxon>
        <taxon>Saccharomycopsidaceae</taxon>
        <taxon>Saccharomycopsis</taxon>
    </lineage>
</organism>
<evidence type="ECO:0000256" key="5">
    <source>
        <dbReference type="ARBA" id="ARBA00005458"/>
    </source>
</evidence>
<protein>
    <recommendedName>
        <fullName evidence="7">Phosphatidate cytidylyltransferase, mitochondrial</fullName>
        <ecNumber evidence="6">2.7.7.41</ecNumber>
    </recommendedName>
    <alternativeName>
        <fullName evidence="18">CDP-diacylglycerol synthase</fullName>
    </alternativeName>
</protein>
<evidence type="ECO:0000256" key="11">
    <source>
        <dbReference type="ARBA" id="ARBA00022792"/>
    </source>
</evidence>
<proteinExistence type="inferred from homology"/>
<gene>
    <name evidence="19" type="ORF">DASC09_000550</name>
</gene>
<dbReference type="EC" id="2.7.7.41" evidence="6"/>
<evidence type="ECO:0000256" key="9">
    <source>
        <dbReference type="ARBA" id="ARBA00022679"/>
    </source>
</evidence>
<evidence type="ECO:0000313" key="19">
    <source>
        <dbReference type="EMBL" id="GMM32730.1"/>
    </source>
</evidence>